<feature type="non-terminal residue" evidence="1">
    <location>
        <position position="70"/>
    </location>
</feature>
<dbReference type="AlphaFoldDB" id="X1D8T4"/>
<reference evidence="1" key="1">
    <citation type="journal article" date="2014" name="Front. Microbiol.">
        <title>High frequency of phylogenetically diverse reductive dehalogenase-homologous genes in deep subseafloor sedimentary metagenomes.</title>
        <authorList>
            <person name="Kawai M."/>
            <person name="Futagami T."/>
            <person name="Toyoda A."/>
            <person name="Takaki Y."/>
            <person name="Nishi S."/>
            <person name="Hori S."/>
            <person name="Arai W."/>
            <person name="Tsubouchi T."/>
            <person name="Morono Y."/>
            <person name="Uchiyama I."/>
            <person name="Ito T."/>
            <person name="Fujiyama A."/>
            <person name="Inagaki F."/>
            <person name="Takami H."/>
        </authorList>
    </citation>
    <scope>NUCLEOTIDE SEQUENCE</scope>
    <source>
        <strain evidence="1">Expedition CK06-06</strain>
    </source>
</reference>
<proteinExistence type="predicted"/>
<name>X1D8T4_9ZZZZ</name>
<organism evidence="1">
    <name type="scientific">marine sediment metagenome</name>
    <dbReference type="NCBI Taxonomy" id="412755"/>
    <lineage>
        <taxon>unclassified sequences</taxon>
        <taxon>metagenomes</taxon>
        <taxon>ecological metagenomes</taxon>
    </lineage>
</organism>
<sequence>MKTQIIPGQIGVDHPNVKRVLEIAEEIMRKNKILNIENLYNLAKKQLKIPRNGLLFIIQFLINKKILIEG</sequence>
<accession>X1D8T4</accession>
<dbReference type="EMBL" id="BART01026104">
    <property type="protein sequence ID" value="GAG92851.1"/>
    <property type="molecule type" value="Genomic_DNA"/>
</dbReference>
<evidence type="ECO:0000313" key="1">
    <source>
        <dbReference type="EMBL" id="GAG92851.1"/>
    </source>
</evidence>
<comment type="caution">
    <text evidence="1">The sequence shown here is derived from an EMBL/GenBank/DDBJ whole genome shotgun (WGS) entry which is preliminary data.</text>
</comment>
<protein>
    <submittedName>
        <fullName evidence="1">Uncharacterized protein</fullName>
    </submittedName>
</protein>
<gene>
    <name evidence="1" type="ORF">S01H4_46664</name>
</gene>